<evidence type="ECO:0000259" key="8">
    <source>
        <dbReference type="Pfam" id="PF00892"/>
    </source>
</evidence>
<evidence type="ECO:0000313" key="10">
    <source>
        <dbReference type="Proteomes" id="UP000241209"/>
    </source>
</evidence>
<feature type="domain" description="EamA" evidence="8">
    <location>
        <begin position="160"/>
        <end position="293"/>
    </location>
</feature>
<feature type="transmembrane region" description="Helical" evidence="7">
    <location>
        <begin position="129"/>
        <end position="148"/>
    </location>
</feature>
<keyword evidence="5 7" id="KW-1133">Transmembrane helix</keyword>
<feature type="transmembrane region" description="Helical" evidence="7">
    <location>
        <begin position="77"/>
        <end position="96"/>
    </location>
</feature>
<dbReference type="Proteomes" id="UP000241209">
    <property type="component" value="Unassembled WGS sequence"/>
</dbReference>
<organism evidence="9 10">
    <name type="scientific">Mammaliicoccus vitulinus</name>
    <dbReference type="NCBI Taxonomy" id="71237"/>
    <lineage>
        <taxon>Bacteria</taxon>
        <taxon>Bacillati</taxon>
        <taxon>Bacillota</taxon>
        <taxon>Bacilli</taxon>
        <taxon>Bacillales</taxon>
        <taxon>Staphylococcaceae</taxon>
        <taxon>Mammaliicoccus</taxon>
    </lineage>
</organism>
<feature type="transmembrane region" description="Helical" evidence="7">
    <location>
        <begin position="160"/>
        <end position="183"/>
    </location>
</feature>
<reference evidence="9 10" key="1">
    <citation type="journal article" date="2016" name="Front. Microbiol.">
        <title>Comprehensive Phylogenetic Analysis of Bovine Non-aureus Staphylococci Species Based on Whole-Genome Sequencing.</title>
        <authorList>
            <person name="Naushad S."/>
            <person name="Barkema H.W."/>
            <person name="Luby C."/>
            <person name="Condas L.A."/>
            <person name="Nobrega D.B."/>
            <person name="Carson D.A."/>
            <person name="De Buck J."/>
        </authorList>
    </citation>
    <scope>NUCLEOTIDE SEQUENCE [LARGE SCALE GENOMIC DNA]</scope>
    <source>
        <strain evidence="9 10">SNUC 2204</strain>
    </source>
</reference>
<dbReference type="SUPFAM" id="SSF103481">
    <property type="entry name" value="Multidrug resistance efflux transporter EmrE"/>
    <property type="match status" value="2"/>
</dbReference>
<evidence type="ECO:0000256" key="1">
    <source>
        <dbReference type="ARBA" id="ARBA00004651"/>
    </source>
</evidence>
<dbReference type="InterPro" id="IPR000620">
    <property type="entry name" value="EamA_dom"/>
</dbReference>
<evidence type="ECO:0000256" key="7">
    <source>
        <dbReference type="SAM" id="Phobius"/>
    </source>
</evidence>
<dbReference type="PANTHER" id="PTHR32322:SF18">
    <property type="entry name" value="S-ADENOSYLMETHIONINE_S-ADENOSYLHOMOCYSTEINE TRANSPORTER"/>
    <property type="match status" value="1"/>
</dbReference>
<feature type="transmembrane region" description="Helical" evidence="7">
    <location>
        <begin position="221"/>
        <end position="240"/>
    </location>
</feature>
<comment type="subcellular location">
    <subcellularLocation>
        <location evidence="1">Cell membrane</location>
        <topology evidence="1">Multi-pass membrane protein</topology>
    </subcellularLocation>
</comment>
<evidence type="ECO:0000256" key="4">
    <source>
        <dbReference type="ARBA" id="ARBA00022692"/>
    </source>
</evidence>
<dbReference type="InterPro" id="IPR037185">
    <property type="entry name" value="EmrE-like"/>
</dbReference>
<feature type="transmembrane region" description="Helical" evidence="7">
    <location>
        <begin position="190"/>
        <end position="215"/>
    </location>
</feature>
<keyword evidence="3" id="KW-1003">Cell membrane</keyword>
<comment type="similarity">
    <text evidence="2">Belongs to the EamA transporter family.</text>
</comment>
<evidence type="ECO:0000313" key="9">
    <source>
        <dbReference type="EMBL" id="PTI29771.1"/>
    </source>
</evidence>
<feature type="domain" description="EamA" evidence="8">
    <location>
        <begin position="7"/>
        <end position="146"/>
    </location>
</feature>
<accession>A0A2T4PTT1</accession>
<sequence length="312" mass="34991">MQNNHLKGTLLVMLGATFWGLGGTVTEKLFTEYSLPVSLFVAVRLILSGFFLLLIAKFIQKQSLLHIFKVKHALLQLIIYALFGMLGVQYTFMATIDKGNVAIATLLQFLAPVVILIYLLLARKSKFRWTDIMIILCSLFGTSLLLTNGDYSTLSVPPNAIFWGLLTACAAAFYTVYAVKLFLNWPSLVVIGWSMFIGGIALSIINLDFSFPWYLLDLKGAIYFSFVITFGTMFAFWMYLESVKYISPQTTALFGVLEPVTAVISSVLWLKVPFGIWQLIGMIVILIVVLYMSIGMKPRRKKRLKATQNTGL</sequence>
<evidence type="ECO:0000256" key="2">
    <source>
        <dbReference type="ARBA" id="ARBA00007362"/>
    </source>
</evidence>
<proteinExistence type="inferred from homology"/>
<protein>
    <submittedName>
        <fullName evidence="9">EamA family transporter</fullName>
    </submittedName>
</protein>
<evidence type="ECO:0000256" key="3">
    <source>
        <dbReference type="ARBA" id="ARBA00022475"/>
    </source>
</evidence>
<dbReference type="AlphaFoldDB" id="A0A2T4PTT1"/>
<keyword evidence="6 7" id="KW-0472">Membrane</keyword>
<dbReference type="InterPro" id="IPR050638">
    <property type="entry name" value="AA-Vitamin_Transporters"/>
</dbReference>
<gene>
    <name evidence="9" type="ORF">BU072_05990</name>
</gene>
<feature type="transmembrane region" description="Helical" evidence="7">
    <location>
        <begin position="102"/>
        <end position="122"/>
    </location>
</feature>
<dbReference type="STRING" id="1167632.GCA_000286335_01135"/>
<dbReference type="Pfam" id="PF00892">
    <property type="entry name" value="EamA"/>
    <property type="match status" value="2"/>
</dbReference>
<name>A0A2T4PTT1_9STAP</name>
<dbReference type="GO" id="GO:0005886">
    <property type="term" value="C:plasma membrane"/>
    <property type="evidence" value="ECO:0007669"/>
    <property type="project" value="UniProtKB-SubCell"/>
</dbReference>
<evidence type="ECO:0000256" key="5">
    <source>
        <dbReference type="ARBA" id="ARBA00022989"/>
    </source>
</evidence>
<dbReference type="EMBL" id="PZFK01000010">
    <property type="protein sequence ID" value="PTI29771.1"/>
    <property type="molecule type" value="Genomic_DNA"/>
</dbReference>
<keyword evidence="4 7" id="KW-0812">Transmembrane</keyword>
<feature type="transmembrane region" description="Helical" evidence="7">
    <location>
        <begin position="252"/>
        <end position="270"/>
    </location>
</feature>
<feature type="transmembrane region" description="Helical" evidence="7">
    <location>
        <begin position="276"/>
        <end position="294"/>
    </location>
</feature>
<feature type="transmembrane region" description="Helical" evidence="7">
    <location>
        <begin position="36"/>
        <end position="56"/>
    </location>
</feature>
<dbReference type="RefSeq" id="WP_107556935.1">
    <property type="nucleotide sequence ID" value="NZ_CAURAE010000015.1"/>
</dbReference>
<comment type="caution">
    <text evidence="9">The sequence shown here is derived from an EMBL/GenBank/DDBJ whole genome shotgun (WGS) entry which is preliminary data.</text>
</comment>
<dbReference type="PANTHER" id="PTHR32322">
    <property type="entry name" value="INNER MEMBRANE TRANSPORTER"/>
    <property type="match status" value="1"/>
</dbReference>
<evidence type="ECO:0000256" key="6">
    <source>
        <dbReference type="ARBA" id="ARBA00023136"/>
    </source>
</evidence>